<accession>A0A8H3DW31</accession>
<dbReference type="GO" id="GO:0004674">
    <property type="term" value="F:protein serine/threonine kinase activity"/>
    <property type="evidence" value="ECO:0007669"/>
    <property type="project" value="TreeGrafter"/>
</dbReference>
<sequence length="228" mass="25556">MTAMSTESDTRRHIISGGMAHAEAADILRQHDCPEFTEEWAFVNPNRAPSAGGGWGDVFQGRTKSGRIIAVKRTRLYTEDKQFPRILKESINELHIWSKCDHPNILRLLGFTELDGQFAMVSPWIEGGDVRAYIQRYPFAANRLDIVHGDLKTQNALVDRDGTIILIDLGSSTIKNQSITFSSMERSLKSIYWMAPETTQYNTPPSGSSDIYSLGMTFLVGGRIKTKD</sequence>
<feature type="domain" description="Protein kinase" evidence="1">
    <location>
        <begin position="44"/>
        <end position="228"/>
    </location>
</feature>
<evidence type="ECO:0000259" key="1">
    <source>
        <dbReference type="PROSITE" id="PS50011"/>
    </source>
</evidence>
<dbReference type="EMBL" id="CAJNJQ010001173">
    <property type="protein sequence ID" value="CAE7124733.1"/>
    <property type="molecule type" value="Genomic_DNA"/>
</dbReference>
<dbReference type="PANTHER" id="PTHR24361">
    <property type="entry name" value="MITOGEN-ACTIVATED KINASE KINASE KINASE"/>
    <property type="match status" value="1"/>
</dbReference>
<proteinExistence type="predicted"/>
<organism evidence="2 3">
    <name type="scientific">Rhizoctonia solani</name>
    <dbReference type="NCBI Taxonomy" id="456999"/>
    <lineage>
        <taxon>Eukaryota</taxon>
        <taxon>Fungi</taxon>
        <taxon>Dikarya</taxon>
        <taxon>Basidiomycota</taxon>
        <taxon>Agaricomycotina</taxon>
        <taxon>Agaricomycetes</taxon>
        <taxon>Cantharellales</taxon>
        <taxon>Ceratobasidiaceae</taxon>
        <taxon>Rhizoctonia</taxon>
    </lineage>
</organism>
<dbReference type="GO" id="GO:0005524">
    <property type="term" value="F:ATP binding"/>
    <property type="evidence" value="ECO:0007669"/>
    <property type="project" value="InterPro"/>
</dbReference>
<dbReference type="PROSITE" id="PS50011">
    <property type="entry name" value="PROTEIN_KINASE_DOM"/>
    <property type="match status" value="1"/>
</dbReference>
<dbReference type="GO" id="GO:0005737">
    <property type="term" value="C:cytoplasm"/>
    <property type="evidence" value="ECO:0007669"/>
    <property type="project" value="TreeGrafter"/>
</dbReference>
<protein>
    <recommendedName>
        <fullName evidence="1">Protein kinase domain-containing protein</fullName>
    </recommendedName>
</protein>
<dbReference type="Pfam" id="PF00069">
    <property type="entry name" value="Pkinase"/>
    <property type="match status" value="2"/>
</dbReference>
<dbReference type="SUPFAM" id="SSF56112">
    <property type="entry name" value="Protein kinase-like (PK-like)"/>
    <property type="match status" value="1"/>
</dbReference>
<dbReference type="AlphaFoldDB" id="A0A8H3DW31"/>
<dbReference type="Proteomes" id="UP000663827">
    <property type="component" value="Unassembled WGS sequence"/>
</dbReference>
<name>A0A8H3DW31_9AGAM</name>
<dbReference type="InterPro" id="IPR000719">
    <property type="entry name" value="Prot_kinase_dom"/>
</dbReference>
<evidence type="ECO:0000313" key="3">
    <source>
        <dbReference type="Proteomes" id="UP000663827"/>
    </source>
</evidence>
<reference evidence="2" key="1">
    <citation type="submission" date="2021-01" db="EMBL/GenBank/DDBJ databases">
        <authorList>
            <person name="Kaushik A."/>
        </authorList>
    </citation>
    <scope>NUCLEOTIDE SEQUENCE</scope>
    <source>
        <strain evidence="2">AG5</strain>
    </source>
</reference>
<evidence type="ECO:0000313" key="2">
    <source>
        <dbReference type="EMBL" id="CAE7124733.1"/>
    </source>
</evidence>
<dbReference type="InterPro" id="IPR053235">
    <property type="entry name" value="Ser_Thr_kinase"/>
</dbReference>
<dbReference type="InterPro" id="IPR011009">
    <property type="entry name" value="Kinase-like_dom_sf"/>
</dbReference>
<dbReference type="Gene3D" id="1.10.510.10">
    <property type="entry name" value="Transferase(Phosphotransferase) domain 1"/>
    <property type="match status" value="2"/>
</dbReference>
<comment type="caution">
    <text evidence="2">The sequence shown here is derived from an EMBL/GenBank/DDBJ whole genome shotgun (WGS) entry which is preliminary data.</text>
</comment>
<gene>
    <name evidence="2" type="ORF">RDB_LOCUS58891</name>
</gene>
<dbReference type="SMART" id="SM00220">
    <property type="entry name" value="S_TKc"/>
    <property type="match status" value="1"/>
</dbReference>